<gene>
    <name evidence="2" type="ORF">AWB80_03459</name>
</gene>
<evidence type="ECO:0000313" key="3">
    <source>
        <dbReference type="Proteomes" id="UP000054911"/>
    </source>
</evidence>
<comment type="caution">
    <text evidence="2">The sequence shown here is derived from an EMBL/GenBank/DDBJ whole genome shotgun (WGS) entry which is preliminary data.</text>
</comment>
<keyword evidence="1" id="KW-0812">Transmembrane</keyword>
<feature type="transmembrane region" description="Helical" evidence="1">
    <location>
        <begin position="12"/>
        <end position="30"/>
    </location>
</feature>
<dbReference type="EMBL" id="FCOE02000010">
    <property type="protein sequence ID" value="SAK68667.1"/>
    <property type="molecule type" value="Genomic_DNA"/>
</dbReference>
<dbReference type="Proteomes" id="UP000054911">
    <property type="component" value="Unassembled WGS sequence"/>
</dbReference>
<organism evidence="2 3">
    <name type="scientific">Caballeronia pedi</name>
    <dbReference type="NCBI Taxonomy" id="1777141"/>
    <lineage>
        <taxon>Bacteria</taxon>
        <taxon>Pseudomonadati</taxon>
        <taxon>Pseudomonadota</taxon>
        <taxon>Betaproteobacteria</taxon>
        <taxon>Burkholderiales</taxon>
        <taxon>Burkholderiaceae</taxon>
        <taxon>Caballeronia</taxon>
    </lineage>
</organism>
<keyword evidence="1" id="KW-1133">Transmembrane helix</keyword>
<dbReference type="PROSITE" id="PS51257">
    <property type="entry name" value="PROKAR_LIPOPROTEIN"/>
    <property type="match status" value="1"/>
</dbReference>
<protein>
    <recommendedName>
        <fullName evidence="4">Lipoprotein</fullName>
    </recommendedName>
</protein>
<evidence type="ECO:0008006" key="4">
    <source>
        <dbReference type="Google" id="ProtNLM"/>
    </source>
</evidence>
<proteinExistence type="predicted"/>
<dbReference type="AlphaFoldDB" id="A0A158BH52"/>
<keyword evidence="3" id="KW-1185">Reference proteome</keyword>
<dbReference type="STRING" id="1777141.AWB80_03459"/>
<evidence type="ECO:0000256" key="1">
    <source>
        <dbReference type="SAM" id="Phobius"/>
    </source>
</evidence>
<evidence type="ECO:0000313" key="2">
    <source>
        <dbReference type="EMBL" id="SAK68667.1"/>
    </source>
</evidence>
<name>A0A158BH52_9BURK</name>
<reference evidence="2" key="1">
    <citation type="submission" date="2016-01" db="EMBL/GenBank/DDBJ databases">
        <authorList>
            <person name="Peeters C."/>
        </authorList>
    </citation>
    <scope>NUCLEOTIDE SEQUENCE [LARGE SCALE GENOMIC DNA]</scope>
    <source>
        <strain evidence="2">LMG 29323</strain>
    </source>
</reference>
<keyword evidence="1" id="KW-0472">Membrane</keyword>
<accession>A0A158BH52</accession>
<dbReference type="RefSeq" id="WP_061175896.1">
    <property type="nucleotide sequence ID" value="NZ_FCOE02000010.1"/>
</dbReference>
<sequence length="171" mass="17594">MISARSIPGPGTAAVALAVGLIVSGCYYPYGYPAYPPYPVVGTAYTQREFTVPAQGASGGAAATYTSSATLPPQYEYAVGSPYSDYYQTVPYSYPYYPPYAAYPAYYGYGYGYGYPAVSLSFGYWGGGGCCWGGGWHGHGWHGGGGGWHGGGSSWQGGGGGWHGGGGGHGH</sequence>